<comment type="caution">
    <text evidence="2">The sequence shown here is derived from an EMBL/GenBank/DDBJ whole genome shotgun (WGS) entry which is preliminary data.</text>
</comment>
<protein>
    <submittedName>
        <fullName evidence="2">Integrase</fullName>
    </submittedName>
</protein>
<proteinExistence type="predicted"/>
<dbReference type="EMBL" id="JSWE01000244">
    <property type="protein sequence ID" value="KIE04055.1"/>
    <property type="molecule type" value="Genomic_DNA"/>
</dbReference>
<reference evidence="2 3" key="1">
    <citation type="submission" date="2014-11" db="EMBL/GenBank/DDBJ databases">
        <title>A Rickettsiales Symbiont of Amoebae With Ancient Features.</title>
        <authorList>
            <person name="Schulz F."/>
            <person name="Martijn J."/>
            <person name="Wascher F."/>
            <person name="Kostanjsek R."/>
            <person name="Ettema T.J."/>
            <person name="Horn M."/>
        </authorList>
    </citation>
    <scope>NUCLEOTIDE SEQUENCE [LARGE SCALE GENOMIC DNA]</scope>
    <source>
        <strain evidence="2 3">UWC36</strain>
    </source>
</reference>
<dbReference type="SUPFAM" id="SSF53098">
    <property type="entry name" value="Ribonuclease H-like"/>
    <property type="match status" value="1"/>
</dbReference>
<dbReference type="PANTHER" id="PTHR35004:SF7">
    <property type="entry name" value="INTEGRASE PROTEIN"/>
    <property type="match status" value="1"/>
</dbReference>
<dbReference type="OrthoDB" id="491070at2"/>
<dbReference type="PANTHER" id="PTHR35004">
    <property type="entry name" value="TRANSPOSASE RV3428C-RELATED"/>
    <property type="match status" value="1"/>
</dbReference>
<dbReference type="Gene3D" id="3.30.420.10">
    <property type="entry name" value="Ribonuclease H-like superfamily/Ribonuclease H"/>
    <property type="match status" value="1"/>
</dbReference>
<evidence type="ECO:0000313" key="3">
    <source>
        <dbReference type="Proteomes" id="UP000031258"/>
    </source>
</evidence>
<dbReference type="InterPro" id="IPR001584">
    <property type="entry name" value="Integrase_cat-core"/>
</dbReference>
<organism evidence="2 3">
    <name type="scientific">Candidatus Jidaibacter acanthamoebae</name>
    <dbReference type="NCBI Taxonomy" id="86105"/>
    <lineage>
        <taxon>Bacteria</taxon>
        <taxon>Pseudomonadati</taxon>
        <taxon>Pseudomonadota</taxon>
        <taxon>Alphaproteobacteria</taxon>
        <taxon>Rickettsiales</taxon>
        <taxon>Candidatus Midichloriaceae</taxon>
        <taxon>Candidatus Jidaibacter</taxon>
    </lineage>
</organism>
<dbReference type="GO" id="GO:0015074">
    <property type="term" value="P:DNA integration"/>
    <property type="evidence" value="ECO:0007669"/>
    <property type="project" value="InterPro"/>
</dbReference>
<accession>A0A0C1QVM9</accession>
<dbReference type="Proteomes" id="UP000031258">
    <property type="component" value="Unassembled WGS sequence"/>
</dbReference>
<keyword evidence="3" id="KW-1185">Reference proteome</keyword>
<evidence type="ECO:0000313" key="2">
    <source>
        <dbReference type="EMBL" id="KIE04055.1"/>
    </source>
</evidence>
<dbReference type="InterPro" id="IPR012337">
    <property type="entry name" value="RNaseH-like_sf"/>
</dbReference>
<name>A0A0C1QVM9_9RICK</name>
<sequence>MTRCVPADALIMLYNRLSALAPRNPQRKLVIKEAAEFYNVSPATLYRALHKYKKPKTIYRADYNRPRLISQSEMRNYCELIAALRVRTTNKKGRRLSIKECIRLLETYGVETKGVLVKAPQGLLKKSTVSNYLKRFGLDCLSLNVQPPIVRFQAVNSNDCWHFDFSPSDFKHLPAEKNEDNLERTPTLMLASVVDDRSGVTYQEYHYIYGENIITALKFLYNAMAAKKHPGFPFQGIPKTFYMDNGPVAKSLVFKRVMAYLNVEIRTHLPDGKDGRRKTARSKGKVERPFRTVKESLETLYHLHPPQNLLEANEWLRHYLERYNQEKHRQEEHSRLEDWKRNLPPEGFRAMCDWQQFSALAREPETRKVGSDACVVVNGVKYQLTHELAGVKVTLLWGLFNNELHVEYEGKSYGPFYPADGPIPFGRYRTFKKSKKEERADHIELLAKNISIPRAALSGGSTITDTMLNTSGLVEDKQASIPFELEHSLSQTSFKDAIEAKAAISRWLGYPLGRLLPEQMARIEAIILESLDKQLVMTQVKQLFEIKPIFTRKEN</sequence>
<dbReference type="PROSITE" id="PS50994">
    <property type="entry name" value="INTEGRASE"/>
    <property type="match status" value="1"/>
</dbReference>
<dbReference type="GO" id="GO:0003676">
    <property type="term" value="F:nucleic acid binding"/>
    <property type="evidence" value="ECO:0007669"/>
    <property type="project" value="InterPro"/>
</dbReference>
<evidence type="ECO:0000259" key="1">
    <source>
        <dbReference type="PROSITE" id="PS50994"/>
    </source>
</evidence>
<feature type="domain" description="Integrase catalytic" evidence="1">
    <location>
        <begin position="143"/>
        <end position="343"/>
    </location>
</feature>
<dbReference type="STRING" id="86105.NF27_KC00020"/>
<dbReference type="InterPro" id="IPR036397">
    <property type="entry name" value="RNaseH_sf"/>
</dbReference>
<dbReference type="AlphaFoldDB" id="A0A0C1QVM9"/>
<dbReference type="PATRIC" id="fig|86105.3.peg.2059"/>
<gene>
    <name evidence="2" type="ORF">NF27_KC00020</name>
</gene>